<dbReference type="GO" id="GO:0008168">
    <property type="term" value="F:methyltransferase activity"/>
    <property type="evidence" value="ECO:0007669"/>
    <property type="project" value="UniProtKB-KW"/>
</dbReference>
<accession>A0A6B2G3R2</accession>
<organism evidence="3">
    <name type="scientific">Myxobolus squamalis</name>
    <name type="common">Myxosporean</name>
    <dbReference type="NCBI Taxonomy" id="59785"/>
    <lineage>
        <taxon>Eukaryota</taxon>
        <taxon>Metazoa</taxon>
        <taxon>Cnidaria</taxon>
        <taxon>Myxozoa</taxon>
        <taxon>Myxosporea</taxon>
        <taxon>Bivalvulida</taxon>
        <taxon>Platysporina</taxon>
        <taxon>Myxobolidae</taxon>
        <taxon>Myxobolus</taxon>
    </lineage>
</organism>
<proteinExistence type="predicted"/>
<keyword evidence="1 3" id="KW-0489">Methyltransferase</keyword>
<name>A0A6B2G3R2_MYXSQ</name>
<dbReference type="PANTHER" id="PTHR13393:SF0">
    <property type="entry name" value="RNA N6-ADENOSINE-METHYLTRANSFERASE METTL16"/>
    <property type="match status" value="1"/>
</dbReference>
<dbReference type="AlphaFoldDB" id="A0A6B2G3R2"/>
<protein>
    <submittedName>
        <fullName evidence="3">U6 small nuclear RNA (Adenine-(43)-N(6))-methyltransferase (Trinotate prediction)</fullName>
    </submittedName>
</protein>
<reference evidence="3" key="1">
    <citation type="submission" date="2018-11" db="EMBL/GenBank/DDBJ databases">
        <title>Myxobolus squamalis genome and transcriptome.</title>
        <authorList>
            <person name="Yahalomi D."/>
            <person name="Atkinson S.D."/>
            <person name="Neuhof M."/>
            <person name="Chang E.S."/>
            <person name="Philippe H."/>
            <person name="Cartwright P."/>
            <person name="Bartholomew J.L."/>
            <person name="Huchon D."/>
        </authorList>
    </citation>
    <scope>NUCLEOTIDE SEQUENCE</scope>
    <source>
        <strain evidence="3">71B08</strain>
        <tissue evidence="3">Whole</tissue>
    </source>
</reference>
<evidence type="ECO:0000256" key="1">
    <source>
        <dbReference type="ARBA" id="ARBA00022603"/>
    </source>
</evidence>
<dbReference type="Gene3D" id="3.40.50.150">
    <property type="entry name" value="Vaccinia Virus protein VP39"/>
    <property type="match status" value="1"/>
</dbReference>
<dbReference type="GO" id="GO:0070475">
    <property type="term" value="P:rRNA base methylation"/>
    <property type="evidence" value="ECO:0007669"/>
    <property type="project" value="TreeGrafter"/>
</dbReference>
<evidence type="ECO:0000313" key="3">
    <source>
        <dbReference type="EMBL" id="NDJ97156.1"/>
    </source>
</evidence>
<evidence type="ECO:0000256" key="2">
    <source>
        <dbReference type="ARBA" id="ARBA00022679"/>
    </source>
</evidence>
<dbReference type="PANTHER" id="PTHR13393">
    <property type="entry name" value="SAM-DEPENDENT METHYLTRANSFERASE"/>
    <property type="match status" value="1"/>
</dbReference>
<dbReference type="Pfam" id="PF05971">
    <property type="entry name" value="Methyltransf_10"/>
    <property type="match status" value="1"/>
</dbReference>
<sequence>MKLGFTMCNPPFFSDSDYYNPLESKLDSNFFSCSDRSTPGGEYEFIKTMIEESLMLEEEAKHCIIWFTSMIGIKKTVPKIEQFIESKFPDIQTYQTTSYCQGRKTRWYVGWSFVANPASLPKNRLIIFIKDISLFLFLNFSPKFFSIP</sequence>
<keyword evidence="2 3" id="KW-0808">Transferase</keyword>
<dbReference type="InterPro" id="IPR029063">
    <property type="entry name" value="SAM-dependent_MTases_sf"/>
</dbReference>
<dbReference type="InterPro" id="IPR010286">
    <property type="entry name" value="METTL16/RlmF"/>
</dbReference>
<dbReference type="GO" id="GO:0005634">
    <property type="term" value="C:nucleus"/>
    <property type="evidence" value="ECO:0007669"/>
    <property type="project" value="TreeGrafter"/>
</dbReference>
<dbReference type="EMBL" id="GHBR01002266">
    <property type="protein sequence ID" value="NDJ97156.1"/>
    <property type="molecule type" value="Transcribed_RNA"/>
</dbReference>